<evidence type="ECO:0000259" key="2">
    <source>
        <dbReference type="SMART" id="SM00968"/>
    </source>
</evidence>
<proteinExistence type="predicted"/>
<name>X0YQI1_9ZZZZ</name>
<dbReference type="InterPro" id="IPR036277">
    <property type="entry name" value="SMC_hinge_sf"/>
</dbReference>
<dbReference type="GO" id="GO:0005694">
    <property type="term" value="C:chromosome"/>
    <property type="evidence" value="ECO:0007669"/>
    <property type="project" value="InterPro"/>
</dbReference>
<keyword evidence="1" id="KW-0175">Coiled coil</keyword>
<dbReference type="SUPFAM" id="SSF75553">
    <property type="entry name" value="Smc hinge domain"/>
    <property type="match status" value="1"/>
</dbReference>
<evidence type="ECO:0000313" key="3">
    <source>
        <dbReference type="EMBL" id="GAG38956.1"/>
    </source>
</evidence>
<gene>
    <name evidence="3" type="ORF">S01H1_67480</name>
</gene>
<dbReference type="Gene3D" id="3.30.70.1620">
    <property type="match status" value="1"/>
</dbReference>
<protein>
    <recommendedName>
        <fullName evidence="2">SMC hinge domain-containing protein</fullName>
    </recommendedName>
</protein>
<dbReference type="SMART" id="SM00968">
    <property type="entry name" value="SMC_hinge"/>
    <property type="match status" value="1"/>
</dbReference>
<dbReference type="AlphaFoldDB" id="X0YQI1"/>
<comment type="caution">
    <text evidence="3">The sequence shown here is derived from an EMBL/GenBank/DDBJ whole genome shotgun (WGS) entry which is preliminary data.</text>
</comment>
<dbReference type="EMBL" id="BARS01044695">
    <property type="protein sequence ID" value="GAG38956.1"/>
    <property type="molecule type" value="Genomic_DNA"/>
</dbReference>
<feature type="coiled-coil region" evidence="1">
    <location>
        <begin position="156"/>
        <end position="244"/>
    </location>
</feature>
<feature type="non-terminal residue" evidence="3">
    <location>
        <position position="1"/>
    </location>
</feature>
<dbReference type="Pfam" id="PF06470">
    <property type="entry name" value="SMC_hinge"/>
    <property type="match status" value="1"/>
</dbReference>
<reference evidence="3" key="1">
    <citation type="journal article" date="2014" name="Front. Microbiol.">
        <title>High frequency of phylogenetically diverse reductive dehalogenase-homologous genes in deep subseafloor sedimentary metagenomes.</title>
        <authorList>
            <person name="Kawai M."/>
            <person name="Futagami T."/>
            <person name="Toyoda A."/>
            <person name="Takaki Y."/>
            <person name="Nishi S."/>
            <person name="Hori S."/>
            <person name="Arai W."/>
            <person name="Tsubouchi T."/>
            <person name="Morono Y."/>
            <person name="Uchiyama I."/>
            <person name="Ito T."/>
            <person name="Fujiyama A."/>
            <person name="Inagaki F."/>
            <person name="Takami H."/>
        </authorList>
    </citation>
    <scope>NUCLEOTIDE SEQUENCE</scope>
    <source>
        <strain evidence="3">Expedition CK06-06</strain>
    </source>
</reference>
<feature type="domain" description="SMC hinge" evidence="2">
    <location>
        <begin position="1"/>
        <end position="115"/>
    </location>
</feature>
<dbReference type="PANTHER" id="PTHR43977">
    <property type="entry name" value="STRUCTURAL MAINTENANCE OF CHROMOSOMES PROTEIN 3"/>
    <property type="match status" value="1"/>
</dbReference>
<organism evidence="3">
    <name type="scientific">marine sediment metagenome</name>
    <dbReference type="NCBI Taxonomy" id="412755"/>
    <lineage>
        <taxon>unclassified sequences</taxon>
        <taxon>metagenomes</taxon>
        <taxon>ecological metagenomes</taxon>
    </lineage>
</organism>
<sequence length="249" mass="27969">YGTISSLSNVKEEYTNALEIVAGAKLNAIVVKDDKTAVECIKELKKNRIGHALFLPLNKILKRNIPNLKDLKNKKGVIGSALELVNYDKQYENAFSNVFGGTLIVNNIDTARKVGVGRARMVTLEGDLFETTGLISGGYRKKTFGKFLEKDLNENIKQLSNEIKSVGEGLFNLEKQKDTNEDKIAQLRERKSILQGELLKFETSSGIKNINELKQNKDKIENEINQVDTNLQNSDDQIKNINSKIQDLR</sequence>
<dbReference type="GO" id="GO:0005524">
    <property type="term" value="F:ATP binding"/>
    <property type="evidence" value="ECO:0007669"/>
    <property type="project" value="InterPro"/>
</dbReference>
<dbReference type="GO" id="GO:0051276">
    <property type="term" value="P:chromosome organization"/>
    <property type="evidence" value="ECO:0007669"/>
    <property type="project" value="InterPro"/>
</dbReference>
<accession>X0YQI1</accession>
<feature type="non-terminal residue" evidence="3">
    <location>
        <position position="249"/>
    </location>
</feature>
<evidence type="ECO:0000256" key="1">
    <source>
        <dbReference type="SAM" id="Coils"/>
    </source>
</evidence>
<dbReference type="InterPro" id="IPR010935">
    <property type="entry name" value="SMC_hinge"/>
</dbReference>